<sequence length="377" mass="38984">MVQRHPDTLTREASAGELLGAHLAGVSAQFLRALRSREQNETAASDTLSASARRISAALHTYEPLVDAAWARTLRTELAWLGGTLSLERRLTVQLARVHAALHRLATNAPQGADSAADGADAADDGTPDAADAFAASAASAKAKADAASAPMAIGAARAGALLERQLTLARTRAHSATLSAFGSARFHAVADSVALLASDLPFTADAGAPAAEALAPLAERARLRLADEAALLPLPEAGYPHDHHALNATLAEAPDGTHAQDAPWHRVRELLRVVRYAQEVLGGTPPGGDDPARLRTASHALDRHREAAEAARAVAAAARTPRITPATAYALGVLHADQRAEVEAARHAFGRLWQRTTTAPTAAAPAGTAPAPAPAP</sequence>
<dbReference type="InterPro" id="IPR007899">
    <property type="entry name" value="CHAD_dom"/>
</dbReference>
<evidence type="ECO:0000313" key="2">
    <source>
        <dbReference type="EMBL" id="MBY8885064.1"/>
    </source>
</evidence>
<reference evidence="2 3" key="1">
    <citation type="submission" date="2021-08" db="EMBL/GenBank/DDBJ databases">
        <title>Streptomyces sp. PTM05 isolated from lichen.</title>
        <authorList>
            <person name="Somphong A."/>
            <person name="Phongsopitanun W."/>
            <person name="Tanasupawat S."/>
        </authorList>
    </citation>
    <scope>NUCLEOTIDE SEQUENCE [LARGE SCALE GENOMIC DNA]</scope>
    <source>
        <strain evidence="2 3">Ptm05</strain>
    </source>
</reference>
<gene>
    <name evidence="2" type="ORF">K7472_09420</name>
</gene>
<keyword evidence="3" id="KW-1185">Reference proteome</keyword>
<dbReference type="SMART" id="SM00880">
    <property type="entry name" value="CHAD"/>
    <property type="match status" value="1"/>
</dbReference>
<dbReference type="RefSeq" id="WP_222976030.1">
    <property type="nucleotide sequence ID" value="NZ_JAINVZ010000004.1"/>
</dbReference>
<evidence type="ECO:0000259" key="1">
    <source>
        <dbReference type="PROSITE" id="PS51708"/>
    </source>
</evidence>
<accession>A0ABS7QQW7</accession>
<comment type="caution">
    <text evidence="2">The sequence shown here is derived from an EMBL/GenBank/DDBJ whole genome shotgun (WGS) entry which is preliminary data.</text>
</comment>
<dbReference type="Pfam" id="PF05235">
    <property type="entry name" value="CHAD"/>
    <property type="match status" value="1"/>
</dbReference>
<organism evidence="2 3">
    <name type="scientific">Streptantibioticus parmotrematis</name>
    <dbReference type="NCBI Taxonomy" id="2873249"/>
    <lineage>
        <taxon>Bacteria</taxon>
        <taxon>Bacillati</taxon>
        <taxon>Actinomycetota</taxon>
        <taxon>Actinomycetes</taxon>
        <taxon>Kitasatosporales</taxon>
        <taxon>Streptomycetaceae</taxon>
        <taxon>Streptantibioticus</taxon>
    </lineage>
</organism>
<evidence type="ECO:0000313" key="3">
    <source>
        <dbReference type="Proteomes" id="UP001198565"/>
    </source>
</evidence>
<name>A0ABS7QQW7_9ACTN</name>
<dbReference type="InterPro" id="IPR038186">
    <property type="entry name" value="CHAD_dom_sf"/>
</dbReference>
<protein>
    <submittedName>
        <fullName evidence="2">CHAD domain-containing protein</fullName>
    </submittedName>
</protein>
<dbReference type="Gene3D" id="1.40.20.10">
    <property type="entry name" value="CHAD domain"/>
    <property type="match status" value="1"/>
</dbReference>
<dbReference type="Proteomes" id="UP001198565">
    <property type="component" value="Unassembled WGS sequence"/>
</dbReference>
<dbReference type="EMBL" id="JAINVZ010000004">
    <property type="protein sequence ID" value="MBY8885064.1"/>
    <property type="molecule type" value="Genomic_DNA"/>
</dbReference>
<proteinExistence type="predicted"/>
<dbReference type="PROSITE" id="PS51708">
    <property type="entry name" value="CHAD"/>
    <property type="match status" value="1"/>
</dbReference>
<feature type="domain" description="CHAD" evidence="1">
    <location>
        <begin position="8"/>
        <end position="359"/>
    </location>
</feature>